<keyword evidence="2" id="KW-1185">Reference proteome</keyword>
<dbReference type="Proteomes" id="UP000249799">
    <property type="component" value="Chromosome"/>
</dbReference>
<reference evidence="1 2" key="1">
    <citation type="submission" date="2018-06" db="EMBL/GenBank/DDBJ databases">
        <title>Lujinxingia sediminis gen. nov. sp. nov., a new facultative anaerobic member of the class Deltaproteobacteria, and proposal of Lujinxingaceae fam. nov.</title>
        <authorList>
            <person name="Guo L.-Y."/>
            <person name="Li C.-M."/>
            <person name="Wang S."/>
            <person name="Du Z.-J."/>
        </authorList>
    </citation>
    <scope>NUCLEOTIDE SEQUENCE [LARGE SCALE GENOMIC DNA]</scope>
    <source>
        <strain evidence="1 2">FA350</strain>
    </source>
</reference>
<dbReference type="RefSeq" id="WP_111335338.1">
    <property type="nucleotide sequence ID" value="NZ_CP030032.1"/>
</dbReference>
<dbReference type="AlphaFoldDB" id="A0A2Z4FMR7"/>
<organism evidence="1 2">
    <name type="scientific">Bradymonas sediminis</name>
    <dbReference type="NCBI Taxonomy" id="1548548"/>
    <lineage>
        <taxon>Bacteria</taxon>
        <taxon>Deltaproteobacteria</taxon>
        <taxon>Bradymonadales</taxon>
        <taxon>Bradymonadaceae</taxon>
        <taxon>Bradymonas</taxon>
    </lineage>
</organism>
<dbReference type="EMBL" id="CP030032">
    <property type="protein sequence ID" value="AWV90130.1"/>
    <property type="molecule type" value="Genomic_DNA"/>
</dbReference>
<gene>
    <name evidence="1" type="ORF">DN745_12625</name>
</gene>
<proteinExistence type="predicted"/>
<name>A0A2Z4FMR7_9DELT</name>
<dbReference type="KEGG" id="bsed:DN745_12625"/>
<evidence type="ECO:0000313" key="2">
    <source>
        <dbReference type="Proteomes" id="UP000249799"/>
    </source>
</evidence>
<accession>A0A2Z4FMR7</accession>
<dbReference type="OrthoDB" id="978645at2"/>
<protein>
    <submittedName>
        <fullName evidence="1">Uncharacterized protein</fullName>
    </submittedName>
</protein>
<evidence type="ECO:0000313" key="1">
    <source>
        <dbReference type="EMBL" id="AWV90130.1"/>
    </source>
</evidence>
<sequence>MKDYLFNLKGRINLVVVARRVMALAALTLVLGMSNYAQAGGPMGRTLGVGLALGNPTSFTGKYHVSDSEAIDVHLGLFHSYGRSYWGNSLFLGGDYLFDLWTFVENGSITVPFYAGPGLGLLFDTRDYRDCRYSDRFRCGDYGYYDFGFGPRMPIGVGIEFNNAPFELFLEMTPSMMILVRDANYGDRVSVRFDIPNFALIARFYFE</sequence>